<protein>
    <submittedName>
        <fullName evidence="2">Uncharacterized protein</fullName>
    </submittedName>
</protein>
<feature type="compositionally biased region" description="Acidic residues" evidence="1">
    <location>
        <begin position="1101"/>
        <end position="1114"/>
    </location>
</feature>
<proteinExistence type="predicted"/>
<dbReference type="SUPFAM" id="SSF50998">
    <property type="entry name" value="Quinoprotein alcohol dehydrogenase-like"/>
    <property type="match status" value="1"/>
</dbReference>
<dbReference type="PANTHER" id="PTHR45725:SF18">
    <property type="entry name" value="ORC1-LIKE AAA ATPASE DOMAIN-CONTAINING PROTEIN"/>
    <property type="match status" value="1"/>
</dbReference>
<name>A0AAW0ESQ8_9TRYP</name>
<feature type="region of interest" description="Disordered" evidence="1">
    <location>
        <begin position="1088"/>
        <end position="1234"/>
    </location>
</feature>
<feature type="region of interest" description="Disordered" evidence="1">
    <location>
        <begin position="1"/>
        <end position="76"/>
    </location>
</feature>
<feature type="region of interest" description="Disordered" evidence="1">
    <location>
        <begin position="748"/>
        <end position="808"/>
    </location>
</feature>
<dbReference type="EMBL" id="JAECZO010000098">
    <property type="protein sequence ID" value="KAK7197188.1"/>
    <property type="molecule type" value="Genomic_DNA"/>
</dbReference>
<feature type="compositionally biased region" description="Low complexity" evidence="1">
    <location>
        <begin position="1210"/>
        <end position="1222"/>
    </location>
</feature>
<feature type="compositionally biased region" description="Low complexity" evidence="1">
    <location>
        <begin position="920"/>
        <end position="938"/>
    </location>
</feature>
<feature type="compositionally biased region" description="Low complexity" evidence="1">
    <location>
        <begin position="20"/>
        <end position="47"/>
    </location>
</feature>
<organism evidence="2 3">
    <name type="scientific">Novymonas esmeraldas</name>
    <dbReference type="NCBI Taxonomy" id="1808958"/>
    <lineage>
        <taxon>Eukaryota</taxon>
        <taxon>Discoba</taxon>
        <taxon>Euglenozoa</taxon>
        <taxon>Kinetoplastea</taxon>
        <taxon>Metakinetoplastina</taxon>
        <taxon>Trypanosomatida</taxon>
        <taxon>Trypanosomatidae</taxon>
        <taxon>Novymonas</taxon>
    </lineage>
</organism>
<feature type="compositionally biased region" description="Polar residues" evidence="1">
    <location>
        <begin position="788"/>
        <end position="804"/>
    </location>
</feature>
<dbReference type="AlphaFoldDB" id="A0AAW0ESQ8"/>
<evidence type="ECO:0000256" key="1">
    <source>
        <dbReference type="SAM" id="MobiDB-lite"/>
    </source>
</evidence>
<reference evidence="2 3" key="1">
    <citation type="journal article" date="2021" name="MBio">
        <title>A New Model Trypanosomatid, Novymonas esmeraldas: Genomic Perception of Its 'Candidatus Pandoraea novymonadis' Endosymbiont.</title>
        <authorList>
            <person name="Zakharova A."/>
            <person name="Saura A."/>
            <person name="Butenko A."/>
            <person name="Podesvova L."/>
            <person name="Warmusova S."/>
            <person name="Kostygov A.Y."/>
            <person name="Nenarokova A."/>
            <person name="Lukes J."/>
            <person name="Opperdoes F.R."/>
            <person name="Yurchenko V."/>
        </authorList>
    </citation>
    <scope>NUCLEOTIDE SEQUENCE [LARGE SCALE GENOMIC DNA]</scope>
    <source>
        <strain evidence="2 3">E262AT.01</strain>
    </source>
</reference>
<dbReference type="Gene3D" id="2.130.10.10">
    <property type="entry name" value="YVTN repeat-like/Quinoprotein amine dehydrogenase"/>
    <property type="match status" value="1"/>
</dbReference>
<dbReference type="InterPro" id="IPR051425">
    <property type="entry name" value="Formin_Homology"/>
</dbReference>
<dbReference type="Proteomes" id="UP001430356">
    <property type="component" value="Unassembled WGS sequence"/>
</dbReference>
<evidence type="ECO:0000313" key="3">
    <source>
        <dbReference type="Proteomes" id="UP001430356"/>
    </source>
</evidence>
<accession>A0AAW0ESQ8</accession>
<comment type="caution">
    <text evidence="2">The sequence shown here is derived from an EMBL/GenBank/DDBJ whole genome shotgun (WGS) entry which is preliminary data.</text>
</comment>
<dbReference type="InterPro" id="IPR011047">
    <property type="entry name" value="Quinoprotein_ADH-like_sf"/>
</dbReference>
<dbReference type="InterPro" id="IPR015943">
    <property type="entry name" value="WD40/YVTN_repeat-like_dom_sf"/>
</dbReference>
<feature type="compositionally biased region" description="Low complexity" evidence="1">
    <location>
        <begin position="767"/>
        <end position="782"/>
    </location>
</feature>
<keyword evidence="3" id="KW-1185">Reference proteome</keyword>
<evidence type="ECO:0000313" key="2">
    <source>
        <dbReference type="EMBL" id="KAK7197188.1"/>
    </source>
</evidence>
<dbReference type="PANTHER" id="PTHR45725">
    <property type="entry name" value="FORMIN HOMOLOGY 2 FAMILY MEMBER"/>
    <property type="match status" value="1"/>
</dbReference>
<feature type="region of interest" description="Disordered" evidence="1">
    <location>
        <begin position="920"/>
        <end position="996"/>
    </location>
</feature>
<gene>
    <name evidence="2" type="ORF">NESM_000664200</name>
</gene>
<sequence length="1234" mass="125090">MDAASERGSPARSRRGGAHGSSASPSLGRASSFLVRRPAPTAATRTPDGGGVHQVLASSQPQQPRRRRSLASTRVAATAVDSGDGAATADDPSLLPLDLLEPAAVRWASTAHRGGRRAPRVRSTVGQQSEVVDTGVFVCPDTVVAALHSAAPRHRQVVVTAEAGGWLRVRELQSGAIRHQQRLRDGGEVACLSWSSAAAAAAAGPLDAVVVVGQLSGLIVLYALVGESLVELPSATCVFHTAPLLCCLPLRVPATAAETVGVASGASLDGLLSLDADGVAALWCLRSSRRASAADGGGAGAEAQLSVQLLDCSDASLPPMESSPHHAAALDEDHTPPPVVVSAAALSHTPANAPCCILSSHRLTQSHDGLPSATEQSAHVFLLRFTCEGGGAAAAAAADLSATSLALDTRSSSNVGDGREGDGRGVPAHLRHRWVVQRAYRVPDALLRRRGSADSPDLAPCITAICLATGGSRVDAGAVVGSVYVWAGTADGRLLIWHADTGEFVRCLRSVSTSPVHSLTSVPVPGGAALGPSVVWACQADGSVVAWGAATYAVVEELPVSYPPPASSAVADDSLGGDGGGGAAVVTVRSAVDLVRATRHSRTAVSAAASSRRGGHFTLFLQPMGSVCMQRVWSAATDGTVRTWLLPTGDDSAGGAVAVGAAPLAAAAAAVPPRSPVSAAEAGTLDAHTVRCFLQERAEALAAERQAQRLAWEAQQEQLRVVHERNEILTAALQQAIHRLERVGVDGLVRSSSPPESPPTPGEAHGRTAAAAAAGGTSCASSMDDRASTSGSDSHSATVPSTGSDADGQWVATAAQPPAAAAVQGGSLPSPAQPAAQAHVAVLQQLLEELHARLEESWGRNDALREELLVYQLRALEREEDVMRRVREAAASEAAAAAAVARLTDGAASSRAAVPSAATAATASPAPLPAAAPSSGSTIPPSAGAGEAVAVQSEPPRTPSSPQRRHAALLDDATHGTPVGRLRGTPPQLRRSPSADALVHRHAGEARRLTPPPPLTVLSAVAADAAHAPSSVEPHAVSPSRIAESTTVSSAVGAAELFLHAASAALRHVAGGSSSGSISVPVPPLLATAADGSGDGGATAADEDGYDDSEDEFEPTLVGAWYTRDDGIAPTPRATGVPHTGQRAPAPASLFSYPHLSGTQADELPAGAAPSRVQPRLPSITTLHQPTPLPGLHGAERIAGTLPGAPPPRRASAASTTAASTPLVSHSPIVYRRA</sequence>